<accession>A0A2I2L4B3</accession>
<name>A0A2I2L4B3_9VIRU</name>
<dbReference type="KEGG" id="vg:35382236"/>
<organism evidence="1">
    <name type="scientific">Orpheovirus IHUMI-LCC2</name>
    <dbReference type="NCBI Taxonomy" id="2023057"/>
    <lineage>
        <taxon>Viruses</taxon>
        <taxon>Varidnaviria</taxon>
        <taxon>Bamfordvirae</taxon>
        <taxon>Nucleocytoviricota</taxon>
        <taxon>Megaviricetes</taxon>
        <taxon>Pimascovirales</taxon>
        <taxon>Ocovirineae</taxon>
        <taxon>Orpheoviridae</taxon>
        <taxon>Alphaorpheovirus</taxon>
        <taxon>Alphaorpheovirus massiliense</taxon>
    </lineage>
</organism>
<evidence type="ECO:0000313" key="2">
    <source>
        <dbReference type="Proteomes" id="UP000236316"/>
    </source>
</evidence>
<reference evidence="1" key="1">
    <citation type="submission" date="2017-08" db="EMBL/GenBank/DDBJ databases">
        <authorList>
            <consortium name="Urmite Genomes"/>
        </authorList>
    </citation>
    <scope>NUCLEOTIDE SEQUENCE [LARGE SCALE GENOMIC DNA]</scope>
    <source>
        <strain evidence="1">IHUMI-LCC2</strain>
    </source>
</reference>
<sequence>MEIVCEDILLLIFKDLDVLTLYNLRMTNKWIKFIIDCNPKLFWYKHYDMAKIKLYVNYHDNINKRHAYLMLCTEKSIIILYNPECRYMINYVDDCVFSSYPLYNKDKTIVYF</sequence>
<gene>
    <name evidence="1" type="ORF">ORPV_447</name>
</gene>
<protein>
    <recommendedName>
        <fullName evidence="3">F-box domain-containing protein</fullName>
    </recommendedName>
</protein>
<dbReference type="EMBL" id="LT906555">
    <property type="protein sequence ID" value="SNW62351.1"/>
    <property type="molecule type" value="Genomic_DNA"/>
</dbReference>
<proteinExistence type="predicted"/>
<dbReference type="RefSeq" id="YP_009448653.1">
    <property type="nucleotide sequence ID" value="NC_036594.1"/>
</dbReference>
<evidence type="ECO:0000313" key="1">
    <source>
        <dbReference type="EMBL" id="SNW62351.1"/>
    </source>
</evidence>
<dbReference type="Proteomes" id="UP000236316">
    <property type="component" value="Segment"/>
</dbReference>
<evidence type="ECO:0008006" key="3">
    <source>
        <dbReference type="Google" id="ProtNLM"/>
    </source>
</evidence>
<dbReference type="GeneID" id="35382236"/>
<keyword evidence="2" id="KW-1185">Reference proteome</keyword>